<name>A0A1B9G6D5_9TREE</name>
<dbReference type="EMBL" id="CP144541">
    <property type="protein sequence ID" value="WVW78951.1"/>
    <property type="molecule type" value="Genomic_DNA"/>
</dbReference>
<dbReference type="GeneID" id="30208689"/>
<reference evidence="2" key="3">
    <citation type="submission" date="2014-01" db="EMBL/GenBank/DDBJ databases">
        <title>Evolution of pathogenesis and genome organization in the Tremellales.</title>
        <authorList>
            <person name="Cuomo C."/>
            <person name="Litvintseva A."/>
            <person name="Heitman J."/>
            <person name="Chen Y."/>
            <person name="Sun S."/>
            <person name="Springer D."/>
            <person name="Dromer F."/>
            <person name="Young S."/>
            <person name="Zeng Q."/>
            <person name="Chapman S."/>
            <person name="Gujja S."/>
            <person name="Saif S."/>
            <person name="Birren B."/>
        </authorList>
    </citation>
    <scope>NUCLEOTIDE SEQUENCE</scope>
    <source>
        <strain evidence="2">CBS 10118</strain>
    </source>
</reference>
<organism evidence="2">
    <name type="scientific">Kwoniella bestiolae CBS 10118</name>
    <dbReference type="NCBI Taxonomy" id="1296100"/>
    <lineage>
        <taxon>Eukaryota</taxon>
        <taxon>Fungi</taxon>
        <taxon>Dikarya</taxon>
        <taxon>Basidiomycota</taxon>
        <taxon>Agaricomycotina</taxon>
        <taxon>Tremellomycetes</taxon>
        <taxon>Tremellales</taxon>
        <taxon>Cryptococcaceae</taxon>
        <taxon>Kwoniella</taxon>
    </lineage>
</organism>
<feature type="compositionally biased region" description="Polar residues" evidence="1">
    <location>
        <begin position="1"/>
        <end position="22"/>
    </location>
</feature>
<dbReference type="EMBL" id="KI894020">
    <property type="protein sequence ID" value="OCF26604.1"/>
    <property type="molecule type" value="Genomic_DNA"/>
</dbReference>
<dbReference type="AlphaFoldDB" id="A0A1B9G6D5"/>
<protein>
    <submittedName>
        <fullName evidence="2">Uncharacterized protein</fullName>
    </submittedName>
</protein>
<proteinExistence type="predicted"/>
<feature type="region of interest" description="Disordered" evidence="1">
    <location>
        <begin position="1"/>
        <end position="58"/>
    </location>
</feature>
<reference evidence="2" key="1">
    <citation type="submission" date="2013-07" db="EMBL/GenBank/DDBJ databases">
        <title>The Genome Sequence of Cryptococcus bestiolae CBS10118.</title>
        <authorList>
            <consortium name="The Broad Institute Genome Sequencing Platform"/>
            <person name="Cuomo C."/>
            <person name="Litvintseva A."/>
            <person name="Chen Y."/>
            <person name="Heitman J."/>
            <person name="Sun S."/>
            <person name="Springer D."/>
            <person name="Dromer F."/>
            <person name="Young S.K."/>
            <person name="Zeng Q."/>
            <person name="Gargeya S."/>
            <person name="Fitzgerald M."/>
            <person name="Abouelleil A."/>
            <person name="Alvarado L."/>
            <person name="Berlin A.M."/>
            <person name="Chapman S.B."/>
            <person name="Dewar J."/>
            <person name="Goldberg J."/>
            <person name="Griggs A."/>
            <person name="Gujja S."/>
            <person name="Hansen M."/>
            <person name="Howarth C."/>
            <person name="Imamovic A."/>
            <person name="Larimer J."/>
            <person name="McCowan C."/>
            <person name="Murphy C."/>
            <person name="Pearson M."/>
            <person name="Priest M."/>
            <person name="Roberts A."/>
            <person name="Saif S."/>
            <person name="Shea T."/>
            <person name="Sykes S."/>
            <person name="Wortman J."/>
            <person name="Nusbaum C."/>
            <person name="Birren B."/>
        </authorList>
    </citation>
    <scope>NUCLEOTIDE SEQUENCE [LARGE SCALE GENOMIC DNA]</scope>
    <source>
        <strain evidence="2">CBS 10118</strain>
    </source>
</reference>
<evidence type="ECO:0000313" key="4">
    <source>
        <dbReference type="Proteomes" id="UP000092730"/>
    </source>
</evidence>
<dbReference type="Proteomes" id="UP000092730">
    <property type="component" value="Chromosome 1"/>
</dbReference>
<evidence type="ECO:0000313" key="3">
    <source>
        <dbReference type="EMBL" id="WVW78951.1"/>
    </source>
</evidence>
<evidence type="ECO:0000256" key="1">
    <source>
        <dbReference type="SAM" id="MobiDB-lite"/>
    </source>
</evidence>
<dbReference type="RefSeq" id="XP_019047674.1">
    <property type="nucleotide sequence ID" value="XM_019190926.1"/>
</dbReference>
<keyword evidence="4" id="KW-1185">Reference proteome</keyword>
<feature type="compositionally biased region" description="Acidic residues" evidence="1">
    <location>
        <begin position="40"/>
        <end position="53"/>
    </location>
</feature>
<dbReference type="KEGG" id="kbi:30208689"/>
<sequence>MDQLPTVTTSQIDTSLRSNAEGSSELGPSDSHNERWSLGETDENPMGCDDDEGYPGPTRSYHKVQEQAIWQKTSMLIGSRIPWVGDSQHNFFKDTDWDALVKDDAAEVGTRVCLVMK</sequence>
<evidence type="ECO:0000313" key="2">
    <source>
        <dbReference type="EMBL" id="OCF26604.1"/>
    </source>
</evidence>
<accession>A0A1B9G6D5</accession>
<reference evidence="3" key="4">
    <citation type="submission" date="2024-02" db="EMBL/GenBank/DDBJ databases">
        <title>Comparative genomics of Cryptococcus and Kwoniella reveals pathogenesis evolution and contrasting modes of karyotype evolution via chromosome fusion or intercentromeric recombination.</title>
        <authorList>
            <person name="Coelho M.A."/>
            <person name="David-Palma M."/>
            <person name="Shea T."/>
            <person name="Bowers K."/>
            <person name="McGinley-Smith S."/>
            <person name="Mohammad A.W."/>
            <person name="Gnirke A."/>
            <person name="Yurkov A.M."/>
            <person name="Nowrousian M."/>
            <person name="Sun S."/>
            <person name="Cuomo C.A."/>
            <person name="Heitman J."/>
        </authorList>
    </citation>
    <scope>NUCLEOTIDE SEQUENCE</scope>
    <source>
        <strain evidence="3">CBS 10118</strain>
    </source>
</reference>
<dbReference type="VEuPathDB" id="FungiDB:I302_04290"/>
<gene>
    <name evidence="2" type="ORF">I302_04290</name>
    <name evidence="3" type="ORF">I302_100914</name>
</gene>
<reference evidence="3" key="2">
    <citation type="submission" date="2013-07" db="EMBL/GenBank/DDBJ databases">
        <authorList>
            <consortium name="The Broad Institute Genome Sequencing Platform"/>
            <person name="Cuomo C."/>
            <person name="Litvintseva A."/>
            <person name="Chen Y."/>
            <person name="Heitman J."/>
            <person name="Sun S."/>
            <person name="Springer D."/>
            <person name="Dromer F."/>
            <person name="Young S.K."/>
            <person name="Zeng Q."/>
            <person name="Gargeya S."/>
            <person name="Fitzgerald M."/>
            <person name="Abouelleil A."/>
            <person name="Alvarado L."/>
            <person name="Berlin A.M."/>
            <person name="Chapman S.B."/>
            <person name="Dewar J."/>
            <person name="Goldberg J."/>
            <person name="Griggs A."/>
            <person name="Gujja S."/>
            <person name="Hansen M."/>
            <person name="Howarth C."/>
            <person name="Imamovic A."/>
            <person name="Larimer J."/>
            <person name="McCowan C."/>
            <person name="Murphy C."/>
            <person name="Pearson M."/>
            <person name="Priest M."/>
            <person name="Roberts A."/>
            <person name="Saif S."/>
            <person name="Shea T."/>
            <person name="Sykes S."/>
            <person name="Wortman J."/>
            <person name="Nusbaum C."/>
            <person name="Birren B."/>
        </authorList>
    </citation>
    <scope>NUCLEOTIDE SEQUENCE</scope>
    <source>
        <strain evidence="3">CBS 10118</strain>
    </source>
</reference>